<evidence type="ECO:0000256" key="5">
    <source>
        <dbReference type="PROSITE-ProRule" id="PRU00335"/>
    </source>
</evidence>
<dbReference type="Pfam" id="PF00440">
    <property type="entry name" value="TetR_N"/>
    <property type="match status" value="1"/>
</dbReference>
<evidence type="ECO:0000313" key="8">
    <source>
        <dbReference type="Proteomes" id="UP000624325"/>
    </source>
</evidence>
<keyword evidence="3 5" id="KW-0238">DNA-binding</keyword>
<evidence type="ECO:0000256" key="3">
    <source>
        <dbReference type="ARBA" id="ARBA00023125"/>
    </source>
</evidence>
<keyword evidence="8" id="KW-1185">Reference proteome</keyword>
<dbReference type="SUPFAM" id="SSF46689">
    <property type="entry name" value="Homeodomain-like"/>
    <property type="match status" value="1"/>
</dbReference>
<evidence type="ECO:0000313" key="7">
    <source>
        <dbReference type="EMBL" id="GIF58878.1"/>
    </source>
</evidence>
<gene>
    <name evidence="7" type="ORF">Air01nite_49730</name>
</gene>
<dbReference type="SUPFAM" id="SSF48498">
    <property type="entry name" value="Tetracyclin repressor-like, C-terminal domain"/>
    <property type="match status" value="1"/>
</dbReference>
<dbReference type="InterPro" id="IPR001647">
    <property type="entry name" value="HTH_TetR"/>
</dbReference>
<dbReference type="PANTHER" id="PTHR30055">
    <property type="entry name" value="HTH-TYPE TRANSCRIPTIONAL REGULATOR RUTR"/>
    <property type="match status" value="1"/>
</dbReference>
<dbReference type="Proteomes" id="UP000624325">
    <property type="component" value="Unassembled WGS sequence"/>
</dbReference>
<evidence type="ECO:0000256" key="1">
    <source>
        <dbReference type="ARBA" id="ARBA00022491"/>
    </source>
</evidence>
<keyword evidence="1" id="KW-0678">Repressor</keyword>
<organism evidence="7 8">
    <name type="scientific">Asanoa iriomotensis</name>
    <dbReference type="NCBI Taxonomy" id="234613"/>
    <lineage>
        <taxon>Bacteria</taxon>
        <taxon>Bacillati</taxon>
        <taxon>Actinomycetota</taxon>
        <taxon>Actinomycetes</taxon>
        <taxon>Micromonosporales</taxon>
        <taxon>Micromonosporaceae</taxon>
        <taxon>Asanoa</taxon>
    </lineage>
</organism>
<dbReference type="InterPro" id="IPR009057">
    <property type="entry name" value="Homeodomain-like_sf"/>
</dbReference>
<feature type="domain" description="HTH tetR-type" evidence="6">
    <location>
        <begin position="8"/>
        <end position="68"/>
    </location>
</feature>
<dbReference type="Gene3D" id="1.10.357.10">
    <property type="entry name" value="Tetracycline Repressor, domain 2"/>
    <property type="match status" value="1"/>
</dbReference>
<dbReference type="EMBL" id="BONC01000038">
    <property type="protein sequence ID" value="GIF58878.1"/>
    <property type="molecule type" value="Genomic_DNA"/>
</dbReference>
<reference evidence="7 8" key="1">
    <citation type="submission" date="2021-01" db="EMBL/GenBank/DDBJ databases">
        <title>Whole genome shotgun sequence of Asanoa iriomotensis NBRC 100142.</title>
        <authorList>
            <person name="Komaki H."/>
            <person name="Tamura T."/>
        </authorList>
    </citation>
    <scope>NUCLEOTIDE SEQUENCE [LARGE SCALE GENOMIC DNA]</scope>
    <source>
        <strain evidence="7 8">NBRC 100142</strain>
    </source>
</reference>
<dbReference type="InterPro" id="IPR036271">
    <property type="entry name" value="Tet_transcr_reg_TetR-rel_C_sf"/>
</dbReference>
<evidence type="ECO:0000256" key="4">
    <source>
        <dbReference type="ARBA" id="ARBA00023163"/>
    </source>
</evidence>
<protein>
    <recommendedName>
        <fullName evidence="6">HTH tetR-type domain-containing protein</fullName>
    </recommendedName>
</protein>
<dbReference type="RefSeq" id="WP_203705644.1">
    <property type="nucleotide sequence ID" value="NZ_BAAALU010000001.1"/>
</dbReference>
<keyword evidence="2" id="KW-0805">Transcription regulation</keyword>
<dbReference type="InterPro" id="IPR039538">
    <property type="entry name" value="BetI_C"/>
</dbReference>
<name>A0ABQ4C7Y1_9ACTN</name>
<dbReference type="Pfam" id="PF13977">
    <property type="entry name" value="TetR_C_6"/>
    <property type="match status" value="1"/>
</dbReference>
<keyword evidence="4" id="KW-0804">Transcription</keyword>
<dbReference type="PROSITE" id="PS50977">
    <property type="entry name" value="HTH_TETR_2"/>
    <property type="match status" value="1"/>
</dbReference>
<accession>A0ABQ4C7Y1</accession>
<comment type="caution">
    <text evidence="7">The sequence shown here is derived from an EMBL/GenBank/DDBJ whole genome shotgun (WGS) entry which is preliminary data.</text>
</comment>
<dbReference type="PANTHER" id="PTHR30055:SF226">
    <property type="entry name" value="HTH-TYPE TRANSCRIPTIONAL REGULATOR PKSA"/>
    <property type="match status" value="1"/>
</dbReference>
<sequence>MPKRVDHEERRRQIADALIRTAATRGLHATGMREIAAEAGVSLRLVQYYFGTKEELLLAAMQHLATQFAERATTRFRQAGGAAGPGGARNVVAAVLAEALPADDERRVFSVVNTAYLALSLTDPALAIGSLVKNSDAVTGVLAEQLRRSQAAGETPTDLNPDLEALSLLAMSAGLATSVLVGQSTIDQAQAAIDYHLHRLFVAP</sequence>
<evidence type="ECO:0000259" key="6">
    <source>
        <dbReference type="PROSITE" id="PS50977"/>
    </source>
</evidence>
<dbReference type="InterPro" id="IPR050109">
    <property type="entry name" value="HTH-type_TetR-like_transc_reg"/>
</dbReference>
<proteinExistence type="predicted"/>
<feature type="DNA-binding region" description="H-T-H motif" evidence="5">
    <location>
        <begin position="31"/>
        <end position="50"/>
    </location>
</feature>
<evidence type="ECO:0000256" key="2">
    <source>
        <dbReference type="ARBA" id="ARBA00023015"/>
    </source>
</evidence>